<dbReference type="Proteomes" id="UP001412239">
    <property type="component" value="Unassembled WGS sequence"/>
</dbReference>
<evidence type="ECO:0000256" key="2">
    <source>
        <dbReference type="SAM" id="Phobius"/>
    </source>
</evidence>
<dbReference type="AlphaFoldDB" id="A0A292PLP6"/>
<feature type="compositionally biased region" description="Polar residues" evidence="1">
    <location>
        <begin position="185"/>
        <end position="208"/>
    </location>
</feature>
<feature type="transmembrane region" description="Helical" evidence="2">
    <location>
        <begin position="138"/>
        <end position="158"/>
    </location>
</feature>
<evidence type="ECO:0000313" key="3">
    <source>
        <dbReference type="EMBL" id="CUS07413.1"/>
    </source>
</evidence>
<keyword evidence="2" id="KW-0812">Transmembrane</keyword>
<feature type="region of interest" description="Disordered" evidence="1">
    <location>
        <begin position="167"/>
        <end position="208"/>
    </location>
</feature>
<protein>
    <submittedName>
        <fullName evidence="3">Uncharacterized protein</fullName>
    </submittedName>
</protein>
<evidence type="ECO:0000313" key="4">
    <source>
        <dbReference type="Proteomes" id="UP001412239"/>
    </source>
</evidence>
<accession>A0A292PLP6</accession>
<name>A0A292PLP6_9PEZI</name>
<reference evidence="3" key="1">
    <citation type="submission" date="2015-10" db="EMBL/GenBank/DDBJ databases">
        <authorList>
            <person name="Regsiter A."/>
            <person name="william w."/>
        </authorList>
    </citation>
    <scope>NUCLEOTIDE SEQUENCE</scope>
    <source>
        <strain evidence="3">Montdore</strain>
    </source>
</reference>
<evidence type="ECO:0000256" key="1">
    <source>
        <dbReference type="SAM" id="MobiDB-lite"/>
    </source>
</evidence>
<keyword evidence="4" id="KW-1185">Reference proteome</keyword>
<keyword evidence="2" id="KW-1133">Transmembrane helix</keyword>
<feature type="transmembrane region" description="Helical" evidence="2">
    <location>
        <begin position="45"/>
        <end position="66"/>
    </location>
</feature>
<gene>
    <name evidence="3" type="ORF">GSTUAT00008493001</name>
</gene>
<feature type="transmembrane region" description="Helical" evidence="2">
    <location>
        <begin position="73"/>
        <end position="92"/>
    </location>
</feature>
<dbReference type="EMBL" id="LN891210">
    <property type="protein sequence ID" value="CUS07413.1"/>
    <property type="molecule type" value="Genomic_DNA"/>
</dbReference>
<keyword evidence="2" id="KW-0472">Membrane</keyword>
<feature type="compositionally biased region" description="Gly residues" evidence="1">
    <location>
        <begin position="169"/>
        <end position="178"/>
    </location>
</feature>
<feature type="transmembrane region" description="Helical" evidence="2">
    <location>
        <begin position="20"/>
        <end position="39"/>
    </location>
</feature>
<sequence>MRTNFRSDPQWNRTPIRPGFFAFILITIANAAVCIAETAQRVHTISVLVLTASLVTTMHVGIDMYYFFIVGRLYGISVFLLFFAEFCLWMVVDVSQATDLGLLRKPKGWFDTDGPFPECGFGDNRARGGICELMRARFFISLVILVFSFAFTLFSALAPAPQTRPLSGLTGGGDGASGESGESAQRCSDQEVGQVQFKSTDQEQPVEK</sequence>
<organism evidence="3 4">
    <name type="scientific">Tuber aestivum</name>
    <name type="common">summer truffle</name>
    <dbReference type="NCBI Taxonomy" id="59557"/>
    <lineage>
        <taxon>Eukaryota</taxon>
        <taxon>Fungi</taxon>
        <taxon>Dikarya</taxon>
        <taxon>Ascomycota</taxon>
        <taxon>Pezizomycotina</taxon>
        <taxon>Pezizomycetes</taxon>
        <taxon>Pezizales</taxon>
        <taxon>Tuberaceae</taxon>
        <taxon>Tuber</taxon>
    </lineage>
</organism>
<proteinExistence type="predicted"/>